<accession>A0A1Q8VW58</accession>
<dbReference type="GO" id="GO:0003677">
    <property type="term" value="F:DNA binding"/>
    <property type="evidence" value="ECO:0007669"/>
    <property type="project" value="UniProtKB-KW"/>
</dbReference>
<evidence type="ECO:0000313" key="1">
    <source>
        <dbReference type="EMBL" id="OLO52456.1"/>
    </source>
</evidence>
<evidence type="ECO:0000313" key="2">
    <source>
        <dbReference type="Proteomes" id="UP000186855"/>
    </source>
</evidence>
<dbReference type="Pfam" id="PF07751">
    <property type="entry name" value="Abi_2"/>
    <property type="match status" value="1"/>
</dbReference>
<dbReference type="AlphaFoldDB" id="A0A1Q8VW58"/>
<proteinExistence type="predicted"/>
<gene>
    <name evidence="1" type="ORF">BKH30_06555</name>
</gene>
<organism evidence="1 2">
    <name type="scientific">Actinomyces oris</name>
    <dbReference type="NCBI Taxonomy" id="544580"/>
    <lineage>
        <taxon>Bacteria</taxon>
        <taxon>Bacillati</taxon>
        <taxon>Actinomycetota</taxon>
        <taxon>Actinomycetes</taxon>
        <taxon>Actinomycetales</taxon>
        <taxon>Actinomycetaceae</taxon>
        <taxon>Actinomyces</taxon>
    </lineage>
</organism>
<name>A0A1Q8VW58_9ACTO</name>
<comment type="caution">
    <text evidence="1">The sequence shown here is derived from an EMBL/GenBank/DDBJ whole genome shotgun (WGS) entry which is preliminary data.</text>
</comment>
<dbReference type="Proteomes" id="UP000186855">
    <property type="component" value="Unassembled WGS sequence"/>
</dbReference>
<dbReference type="InterPro" id="IPR011664">
    <property type="entry name" value="Abi_system_AbiD/AbiF-like"/>
</dbReference>
<keyword evidence="1" id="KW-0238">DNA-binding</keyword>
<dbReference type="EMBL" id="MSKI01000067">
    <property type="protein sequence ID" value="OLO52456.1"/>
    <property type="molecule type" value="Genomic_DNA"/>
</dbReference>
<sequence length="348" mass="40741">MNPPGQRYDKPALNENELIERYIERGLTITDRNRAARYLRHIGYYRLSPYTIPFQTDRTTHSFSPGTTFDDILYIYVFDRQLRLLTIDALERVEVAVRAAVSNTMSTHGDGAAFWYRNASNYQTPKGYSTTIERIEALIERERQRTPSDRGEQADHLHYPDALSHYLATYSSPATPPSWLVIELLTAGELHHLYTDLALRFRKKIARELSLPDQVLQSWLKTYVRVRNICAHHGRLWNRFLGVYPVIPRSPTVRWLTDRSIFDTDNPRALERKRLYPVLVSLQSILFTISPHSTWALRLHTLLENYQRIPLNALGMKTNWDADEFWQEAFKAGTEPRFPTDQHRRQVD</sequence>
<reference evidence="1 2" key="1">
    <citation type="submission" date="2016-12" db="EMBL/GenBank/DDBJ databases">
        <title>Genomic comparison of strains in the 'Actinomyces naeslundii' group.</title>
        <authorList>
            <person name="Mughal S.R."/>
            <person name="Do T."/>
            <person name="Gilbert S.C."/>
            <person name="Witherden E.A."/>
            <person name="Didelot X."/>
            <person name="Beighton D."/>
        </authorList>
    </citation>
    <scope>NUCLEOTIDE SEQUENCE [LARGE SCALE GENOMIC DNA]</scope>
    <source>
        <strain evidence="1 2">S24V</strain>
    </source>
</reference>
<protein>
    <submittedName>
        <fullName evidence="1">DNA-binding protein</fullName>
    </submittedName>
</protein>